<keyword evidence="3" id="KW-0238">DNA-binding</keyword>
<evidence type="ECO:0000256" key="5">
    <source>
        <dbReference type="ARBA" id="ARBA00023242"/>
    </source>
</evidence>
<sequence>MLPAQSEDACRGAVAPTASNQSVGLEQLASDSALAQELRNDKRHPSDSHAHPSHHQQELEAQSQNQRLIAVPCENRRLSLQAAGSSHVTRGDAHVKSGISRDFGAGNESVRESEAFLSQQMTIPEDALARNPRPVFPSPFDQKRVAEACETGKVVSKYRGVYWNATCKAWRARIWFQLRSEHLGNFDDEIEAARAFDKRALELGRMKDMNFPFESPAVEFLTRRKDPRQFTVEPEHMDTTDAQG</sequence>
<dbReference type="GO" id="GO:0003700">
    <property type="term" value="F:DNA-binding transcription factor activity"/>
    <property type="evidence" value="ECO:0007669"/>
    <property type="project" value="InterPro"/>
</dbReference>
<organism evidence="8 9">
    <name type="scientific">Hondaea fermentalgiana</name>
    <dbReference type="NCBI Taxonomy" id="2315210"/>
    <lineage>
        <taxon>Eukaryota</taxon>
        <taxon>Sar</taxon>
        <taxon>Stramenopiles</taxon>
        <taxon>Bigyra</taxon>
        <taxon>Labyrinthulomycetes</taxon>
        <taxon>Thraustochytrida</taxon>
        <taxon>Thraustochytriidae</taxon>
        <taxon>Hondaea</taxon>
    </lineage>
</organism>
<gene>
    <name evidence="8" type="ORF">FCC1311_035712</name>
</gene>
<evidence type="ECO:0000256" key="4">
    <source>
        <dbReference type="ARBA" id="ARBA00023163"/>
    </source>
</evidence>
<name>A0A2R5GAL7_9STRA</name>
<keyword evidence="9" id="KW-1185">Reference proteome</keyword>
<feature type="domain" description="AP2/ERF" evidence="7">
    <location>
        <begin position="157"/>
        <end position="214"/>
    </location>
</feature>
<dbReference type="Proteomes" id="UP000241890">
    <property type="component" value="Unassembled WGS sequence"/>
</dbReference>
<dbReference type="EMBL" id="BEYU01000029">
    <property type="protein sequence ID" value="GBG27349.1"/>
    <property type="molecule type" value="Genomic_DNA"/>
</dbReference>
<dbReference type="PROSITE" id="PS51032">
    <property type="entry name" value="AP2_ERF"/>
    <property type="match status" value="1"/>
</dbReference>
<keyword evidence="2" id="KW-0805">Transcription regulation</keyword>
<dbReference type="SUPFAM" id="SSF54171">
    <property type="entry name" value="DNA-binding domain"/>
    <property type="match status" value="1"/>
</dbReference>
<accession>A0A2R5GAL7</accession>
<keyword evidence="5" id="KW-0539">Nucleus</keyword>
<proteinExistence type="predicted"/>
<evidence type="ECO:0000259" key="7">
    <source>
        <dbReference type="PROSITE" id="PS51032"/>
    </source>
</evidence>
<dbReference type="Gene3D" id="3.30.730.10">
    <property type="entry name" value="AP2/ERF domain"/>
    <property type="match status" value="1"/>
</dbReference>
<keyword evidence="4" id="KW-0804">Transcription</keyword>
<protein>
    <submittedName>
        <fullName evidence="8">AP2-like ethylene-responsive transcription factor SNZ</fullName>
    </submittedName>
</protein>
<dbReference type="GO" id="GO:0003677">
    <property type="term" value="F:DNA binding"/>
    <property type="evidence" value="ECO:0007669"/>
    <property type="project" value="UniProtKB-KW"/>
</dbReference>
<dbReference type="InParanoid" id="A0A2R5GAL7"/>
<dbReference type="InterPro" id="IPR001471">
    <property type="entry name" value="AP2/ERF_dom"/>
</dbReference>
<evidence type="ECO:0000256" key="3">
    <source>
        <dbReference type="ARBA" id="ARBA00023125"/>
    </source>
</evidence>
<dbReference type="AlphaFoldDB" id="A0A2R5GAL7"/>
<dbReference type="OrthoDB" id="1567499at2759"/>
<reference evidence="8 9" key="1">
    <citation type="submission" date="2017-12" db="EMBL/GenBank/DDBJ databases">
        <title>Sequencing, de novo assembly and annotation of complete genome of a new Thraustochytrid species, strain FCC1311.</title>
        <authorList>
            <person name="Sedici K."/>
            <person name="Godart F."/>
            <person name="Aiese Cigliano R."/>
            <person name="Sanseverino W."/>
            <person name="Barakat M."/>
            <person name="Ortet P."/>
            <person name="Marechal E."/>
            <person name="Cagnac O."/>
            <person name="Amato A."/>
        </authorList>
    </citation>
    <scope>NUCLEOTIDE SEQUENCE [LARGE SCALE GENOMIC DNA]</scope>
</reference>
<comment type="subcellular location">
    <subcellularLocation>
        <location evidence="1">Nucleus</location>
    </subcellularLocation>
</comment>
<feature type="region of interest" description="Disordered" evidence="6">
    <location>
        <begin position="1"/>
        <end position="61"/>
    </location>
</feature>
<evidence type="ECO:0000256" key="6">
    <source>
        <dbReference type="SAM" id="MobiDB-lite"/>
    </source>
</evidence>
<feature type="compositionally biased region" description="Basic and acidic residues" evidence="6">
    <location>
        <begin position="38"/>
        <end position="58"/>
    </location>
</feature>
<dbReference type="InterPro" id="IPR036955">
    <property type="entry name" value="AP2/ERF_dom_sf"/>
</dbReference>
<evidence type="ECO:0000256" key="1">
    <source>
        <dbReference type="ARBA" id="ARBA00004123"/>
    </source>
</evidence>
<evidence type="ECO:0000313" key="8">
    <source>
        <dbReference type="EMBL" id="GBG27349.1"/>
    </source>
</evidence>
<evidence type="ECO:0000256" key="2">
    <source>
        <dbReference type="ARBA" id="ARBA00023015"/>
    </source>
</evidence>
<comment type="caution">
    <text evidence="8">The sequence shown here is derived from an EMBL/GenBank/DDBJ whole genome shotgun (WGS) entry which is preliminary data.</text>
</comment>
<evidence type="ECO:0000313" key="9">
    <source>
        <dbReference type="Proteomes" id="UP000241890"/>
    </source>
</evidence>
<dbReference type="InterPro" id="IPR016177">
    <property type="entry name" value="DNA-bd_dom_sf"/>
</dbReference>
<dbReference type="GO" id="GO:0005634">
    <property type="term" value="C:nucleus"/>
    <property type="evidence" value="ECO:0007669"/>
    <property type="project" value="UniProtKB-SubCell"/>
</dbReference>